<feature type="compositionally biased region" description="Low complexity" evidence="2">
    <location>
        <begin position="40"/>
        <end position="51"/>
    </location>
</feature>
<gene>
    <name evidence="4" type="ORF">PABY_13060</name>
</gene>
<dbReference type="PANTHER" id="PTHR43208:SF1">
    <property type="entry name" value="ABC TRANSPORTER SUBSTRATE-BINDING PROTEIN"/>
    <property type="match status" value="1"/>
</dbReference>
<keyword evidence="1" id="KW-0732">Signal</keyword>
<evidence type="ECO:0000259" key="3">
    <source>
        <dbReference type="Pfam" id="PF02608"/>
    </source>
</evidence>
<dbReference type="InterPro" id="IPR006311">
    <property type="entry name" value="TAT_signal"/>
</dbReference>
<evidence type="ECO:0000313" key="4">
    <source>
        <dbReference type="EMBL" id="BES81739.1"/>
    </source>
</evidence>
<feature type="domain" description="ABC transporter substrate-binding protein PnrA-like" evidence="3">
    <location>
        <begin position="58"/>
        <end position="330"/>
    </location>
</feature>
<dbReference type="RefSeq" id="WP_338248411.1">
    <property type="nucleotide sequence ID" value="NZ_AP028907.1"/>
</dbReference>
<feature type="region of interest" description="Disordered" evidence="2">
    <location>
        <begin position="30"/>
        <end position="51"/>
    </location>
</feature>
<organism evidence="4 5">
    <name type="scientific">Pyrodictium abyssi</name>
    <dbReference type="NCBI Taxonomy" id="54256"/>
    <lineage>
        <taxon>Archaea</taxon>
        <taxon>Thermoproteota</taxon>
        <taxon>Thermoprotei</taxon>
        <taxon>Desulfurococcales</taxon>
        <taxon>Pyrodictiaceae</taxon>
        <taxon>Pyrodictium</taxon>
    </lineage>
</organism>
<dbReference type="GeneID" id="89289321"/>
<sequence>MASRREFIKILGAGVAGLVVGAGLGYSLRGSPQPRETTTSPAQAGGQAPAASGGARKVKALWVYVGPIGDYGWTHAHNQGRVNAEKALKGLVETKYLEKVAEDQAYPAIKQALEQEHFDAVFATSFGFMDAVKRLAKEYPDVMFYHCSGPWEAFKDLPNVATYFSEFYQLYYLNGIAAGAVTETCRVGYVPAFLIPEVVRHINAYALGAVHGAKLMGKCGGGENLEIYVTAPLRSWFNPDKARQYAETLINQYKVDVIAFTEDSTAVLETAAEYGVYSFSHYSNMLDYFTHGKGAESEIAKKIAKAHLTGQVADWTPIYVYLLAKKITGVAEKEDIWARIGDFVPIRWRRPVNESTAGKPEGAAYLAPLNTEVIPAKAVEEIKRLYEDMKELLFEPFTGPIRGYTIDPASGKQVGDVEEKVPAGVRWGRNELWSEKTMNWFYEKIITLGG</sequence>
<dbReference type="CDD" id="cd19963">
    <property type="entry name" value="PBP1_BMP-like"/>
    <property type="match status" value="1"/>
</dbReference>
<dbReference type="Proteomes" id="UP001341135">
    <property type="component" value="Chromosome"/>
</dbReference>
<protein>
    <submittedName>
        <fullName evidence="4">BMP family ABC transporter substrate-binding protein</fullName>
    </submittedName>
</protein>
<proteinExistence type="predicted"/>
<name>A0ABM8IW02_9CREN</name>
<reference evidence="4 5" key="1">
    <citation type="submission" date="2023-09" db="EMBL/GenBank/DDBJ databases">
        <title>Pyrofollis japonicus gen. nov. sp. nov., a novel member of the family Pyrodictiaceae isolated from the Iheya North hydrothermal field.</title>
        <authorList>
            <person name="Miyazaki U."/>
            <person name="Sanari M."/>
            <person name="Tame A."/>
            <person name="Kitajima M."/>
            <person name="Okamoto A."/>
            <person name="Sawayama S."/>
            <person name="Miyazaki J."/>
            <person name="Takai K."/>
            <person name="Nakagawa S."/>
        </authorList>
    </citation>
    <scope>NUCLEOTIDE SEQUENCE [LARGE SCALE GENOMIC DNA]</scope>
    <source>
        <strain evidence="4 5">AV2</strain>
    </source>
</reference>
<evidence type="ECO:0000313" key="5">
    <source>
        <dbReference type="Proteomes" id="UP001341135"/>
    </source>
</evidence>
<dbReference type="EMBL" id="AP028907">
    <property type="protein sequence ID" value="BES81739.1"/>
    <property type="molecule type" value="Genomic_DNA"/>
</dbReference>
<dbReference type="PROSITE" id="PS51318">
    <property type="entry name" value="TAT"/>
    <property type="match status" value="1"/>
</dbReference>
<dbReference type="Pfam" id="PF02608">
    <property type="entry name" value="Bmp"/>
    <property type="match status" value="1"/>
</dbReference>
<dbReference type="Gene3D" id="3.40.50.2300">
    <property type="match status" value="2"/>
</dbReference>
<evidence type="ECO:0000256" key="1">
    <source>
        <dbReference type="ARBA" id="ARBA00022729"/>
    </source>
</evidence>
<accession>A0ABM8IW02</accession>
<keyword evidence="5" id="KW-1185">Reference proteome</keyword>
<dbReference type="InterPro" id="IPR003760">
    <property type="entry name" value="PnrA-like"/>
</dbReference>
<dbReference type="InterPro" id="IPR052910">
    <property type="entry name" value="ABC-Purine-Binding"/>
</dbReference>
<evidence type="ECO:0000256" key="2">
    <source>
        <dbReference type="SAM" id="MobiDB-lite"/>
    </source>
</evidence>
<dbReference type="PANTHER" id="PTHR43208">
    <property type="entry name" value="ABC TRANSPORTER SUBSTRATE-BINDING PROTEIN"/>
    <property type="match status" value="1"/>
</dbReference>